<feature type="domain" description="DDE Tnp4" evidence="9">
    <location>
        <begin position="471"/>
        <end position="633"/>
    </location>
</feature>
<proteinExistence type="inferred from homology"/>
<dbReference type="Pfam" id="PF26138">
    <property type="entry name" value="DUF8040"/>
    <property type="match status" value="1"/>
</dbReference>
<feature type="region of interest" description="Disordered" evidence="8">
    <location>
        <begin position="650"/>
        <end position="690"/>
    </location>
</feature>
<gene>
    <name evidence="11" type="ORF">ACMD2_15349</name>
</gene>
<dbReference type="EMBL" id="LSRQ01001688">
    <property type="protein sequence ID" value="OAY76848.1"/>
    <property type="molecule type" value="Genomic_DNA"/>
</dbReference>
<evidence type="ECO:0000256" key="3">
    <source>
        <dbReference type="ARBA" id="ARBA00006958"/>
    </source>
</evidence>
<keyword evidence="6" id="KW-0378">Hydrolase</keyword>
<keyword evidence="7" id="KW-0539">Nucleus</keyword>
<feature type="compositionally biased region" description="Acidic residues" evidence="8">
    <location>
        <begin position="650"/>
        <end position="660"/>
    </location>
</feature>
<dbReference type="AlphaFoldDB" id="A0A199VIL4"/>
<evidence type="ECO:0000259" key="10">
    <source>
        <dbReference type="Pfam" id="PF26138"/>
    </source>
</evidence>
<evidence type="ECO:0000256" key="5">
    <source>
        <dbReference type="ARBA" id="ARBA00022723"/>
    </source>
</evidence>
<protein>
    <submittedName>
        <fullName evidence="11">Putative nuclease HARBI1</fullName>
    </submittedName>
</protein>
<dbReference type="GO" id="GO:0046872">
    <property type="term" value="F:metal ion binding"/>
    <property type="evidence" value="ECO:0007669"/>
    <property type="project" value="UniProtKB-KW"/>
</dbReference>
<dbReference type="PANTHER" id="PTHR22930">
    <property type="match status" value="1"/>
</dbReference>
<sequence>WPVSENYPNYPWHLLPLFVAKEAPSLPFSPRHCLGSLSLHLTSPSSSLPPRVPLSSPLPPVSPLPSFAYGRRSTWFPQILWVCETLGANQTRICNSGGFPPCTHWTWIELFPLSPPYLTGGFPKACGFAKPAIQGRICTGGGFPAGFLEPLHPLDVDRAFSFSPPHLTSPHRAPSLLLPDPLSPPTPPVSYLPLFASARRHSWFAQIQWVCDSPGAIQGRIYTAGGFPAAFLAALTSPSSLCPAASSALSTFPHRAPSPLHPVSLSPPLFPVSPGRHYFYLRIEMGELLHRYVFSSPTLVNIMTLLDEEDDYWDQVFVILYQQDYLTFAANTLHRRPCRTRPFSGHELVTDLLNGHPDRGYQHFRMSTTNFLALRDVLLARGLIRATRRMTADEQLAIFLFCVGHDVGNRVLAETFQHSGETISRHFNNVLRALVMLKDEYMNLPPSNVTTHPRIRDNINFHPFKNAIGAIDGTHIPVCVEKSEQPRFRCRKGFTSQNMMAAVSFDHIFFFICTGWEGSAADMRVLRWACDSGGFTVPEGKYYLVDSGYANTDRFLALYRGERYHLSQFDTSTRARTHQNPRDLYNHRHAQLRNVVEKSFGILKKRFKILTQATPFPIKVQCLIPMACCVLHNFIRRQQGNDRYFVEQLEQEGPEGDVGDPEPIPSGGDGTTRGESLRRSITDQLWNNRS</sequence>
<evidence type="ECO:0000256" key="8">
    <source>
        <dbReference type="SAM" id="MobiDB-lite"/>
    </source>
</evidence>
<dbReference type="GO" id="GO:0005634">
    <property type="term" value="C:nucleus"/>
    <property type="evidence" value="ECO:0007669"/>
    <property type="project" value="UniProtKB-SubCell"/>
</dbReference>
<evidence type="ECO:0000256" key="6">
    <source>
        <dbReference type="ARBA" id="ARBA00022801"/>
    </source>
</evidence>
<dbReference type="Proteomes" id="UP000092600">
    <property type="component" value="Unassembled WGS sequence"/>
</dbReference>
<keyword evidence="4" id="KW-0540">Nuclease</keyword>
<evidence type="ECO:0000313" key="11">
    <source>
        <dbReference type="EMBL" id="OAY76848.1"/>
    </source>
</evidence>
<evidence type="ECO:0000256" key="4">
    <source>
        <dbReference type="ARBA" id="ARBA00022722"/>
    </source>
</evidence>
<feature type="non-terminal residue" evidence="11">
    <location>
        <position position="1"/>
    </location>
</feature>
<feature type="non-terminal residue" evidence="11">
    <location>
        <position position="690"/>
    </location>
</feature>
<comment type="cofactor">
    <cofactor evidence="1">
        <name>a divalent metal cation</name>
        <dbReference type="ChEBI" id="CHEBI:60240"/>
    </cofactor>
</comment>
<reference evidence="11 12" key="1">
    <citation type="journal article" date="2016" name="DNA Res.">
        <title>The draft genome of MD-2 pineapple using hybrid error correction of long reads.</title>
        <authorList>
            <person name="Redwan R.M."/>
            <person name="Saidin A."/>
            <person name="Kumar S.V."/>
        </authorList>
    </citation>
    <scope>NUCLEOTIDE SEQUENCE [LARGE SCALE GENOMIC DNA]</scope>
    <source>
        <strain evidence="12">cv. MD2</strain>
        <tissue evidence="11">Leaf</tissue>
    </source>
</reference>
<feature type="domain" description="DUF8040" evidence="10">
    <location>
        <begin position="341"/>
        <end position="435"/>
    </location>
</feature>
<dbReference type="InterPro" id="IPR045249">
    <property type="entry name" value="HARBI1-like"/>
</dbReference>
<comment type="caution">
    <text evidence="11">The sequence shown here is derived from an EMBL/GenBank/DDBJ whole genome shotgun (WGS) entry which is preliminary data.</text>
</comment>
<dbReference type="InterPro" id="IPR027806">
    <property type="entry name" value="HARBI1_dom"/>
</dbReference>
<evidence type="ECO:0000259" key="9">
    <source>
        <dbReference type="Pfam" id="PF13359"/>
    </source>
</evidence>
<evidence type="ECO:0000256" key="2">
    <source>
        <dbReference type="ARBA" id="ARBA00004123"/>
    </source>
</evidence>
<dbReference type="GO" id="GO:0004518">
    <property type="term" value="F:nuclease activity"/>
    <property type="evidence" value="ECO:0007669"/>
    <property type="project" value="UniProtKB-KW"/>
</dbReference>
<dbReference type="GO" id="GO:0016787">
    <property type="term" value="F:hydrolase activity"/>
    <property type="evidence" value="ECO:0007669"/>
    <property type="project" value="UniProtKB-KW"/>
</dbReference>
<comment type="similarity">
    <text evidence="3">Belongs to the HARBI1 family.</text>
</comment>
<dbReference type="Pfam" id="PF13359">
    <property type="entry name" value="DDE_Tnp_4"/>
    <property type="match status" value="1"/>
</dbReference>
<dbReference type="InterPro" id="IPR058353">
    <property type="entry name" value="DUF8040"/>
</dbReference>
<keyword evidence="5" id="KW-0479">Metal-binding</keyword>
<name>A0A199VIL4_ANACO</name>
<evidence type="ECO:0000256" key="7">
    <source>
        <dbReference type="ARBA" id="ARBA00023242"/>
    </source>
</evidence>
<organism evidence="11 12">
    <name type="scientific">Ananas comosus</name>
    <name type="common">Pineapple</name>
    <name type="synonym">Ananas ananas</name>
    <dbReference type="NCBI Taxonomy" id="4615"/>
    <lineage>
        <taxon>Eukaryota</taxon>
        <taxon>Viridiplantae</taxon>
        <taxon>Streptophyta</taxon>
        <taxon>Embryophyta</taxon>
        <taxon>Tracheophyta</taxon>
        <taxon>Spermatophyta</taxon>
        <taxon>Magnoliopsida</taxon>
        <taxon>Liliopsida</taxon>
        <taxon>Poales</taxon>
        <taxon>Bromeliaceae</taxon>
        <taxon>Bromelioideae</taxon>
        <taxon>Ananas</taxon>
    </lineage>
</organism>
<dbReference type="PANTHER" id="PTHR22930:SF259">
    <property type="entry name" value="OS08G0106900 PROTEIN"/>
    <property type="match status" value="1"/>
</dbReference>
<accession>A0A199VIL4</accession>
<evidence type="ECO:0000313" key="12">
    <source>
        <dbReference type="Proteomes" id="UP000092600"/>
    </source>
</evidence>
<comment type="subcellular location">
    <subcellularLocation>
        <location evidence="2">Nucleus</location>
    </subcellularLocation>
</comment>
<evidence type="ECO:0000256" key="1">
    <source>
        <dbReference type="ARBA" id="ARBA00001968"/>
    </source>
</evidence>